<organism evidence="1 2">
    <name type="scientific">Agathobacter rectalis</name>
    <dbReference type="NCBI Taxonomy" id="39491"/>
    <lineage>
        <taxon>Bacteria</taxon>
        <taxon>Bacillati</taxon>
        <taxon>Bacillota</taxon>
        <taxon>Clostridia</taxon>
        <taxon>Lachnospirales</taxon>
        <taxon>Lachnospiraceae</taxon>
        <taxon>Agathobacter</taxon>
    </lineage>
</organism>
<accession>A0A414A872</accession>
<name>A0A414A872_9FIRM</name>
<comment type="caution">
    <text evidence="1">The sequence shown here is derived from an EMBL/GenBank/DDBJ whole genome shotgun (WGS) entry which is preliminary data.</text>
</comment>
<dbReference type="RefSeq" id="WP_117919430.1">
    <property type="nucleotide sequence ID" value="NZ_QRUL01000009.1"/>
</dbReference>
<dbReference type="AlphaFoldDB" id="A0A414A872"/>
<protein>
    <submittedName>
        <fullName evidence="1">Uncharacterized protein</fullName>
    </submittedName>
</protein>
<proteinExistence type="predicted"/>
<evidence type="ECO:0000313" key="2">
    <source>
        <dbReference type="Proteomes" id="UP000286104"/>
    </source>
</evidence>
<reference evidence="1 2" key="1">
    <citation type="submission" date="2018-08" db="EMBL/GenBank/DDBJ databases">
        <title>A genome reference for cultivated species of the human gut microbiota.</title>
        <authorList>
            <person name="Zou Y."/>
            <person name="Xue W."/>
            <person name="Luo G."/>
        </authorList>
    </citation>
    <scope>NUCLEOTIDE SEQUENCE [LARGE SCALE GENOMIC DNA]</scope>
    <source>
        <strain evidence="1 2">AM36-3AA</strain>
    </source>
</reference>
<evidence type="ECO:0000313" key="1">
    <source>
        <dbReference type="EMBL" id="RHC42003.1"/>
    </source>
</evidence>
<dbReference type="Proteomes" id="UP000286104">
    <property type="component" value="Unassembled WGS sequence"/>
</dbReference>
<gene>
    <name evidence="1" type="ORF">DW848_01395</name>
</gene>
<dbReference type="EMBL" id="QSHU01000001">
    <property type="protein sequence ID" value="RHC42003.1"/>
    <property type="molecule type" value="Genomic_DNA"/>
</dbReference>
<sequence>MFYKELSEREWKEYSNKMLEEPFKMCIDIEYDDLVGFHHKLNSLLMVKRFVHIRDEDNNVIENVLVINPYDSTIQNMTSIDS</sequence>